<keyword evidence="3" id="KW-0732">Signal</keyword>
<dbReference type="GO" id="GO:0009289">
    <property type="term" value="C:pilus"/>
    <property type="evidence" value="ECO:0007669"/>
    <property type="project" value="UniProtKB-SubCell"/>
</dbReference>
<geneLocation type="plasmid" evidence="6">
    <name>pIMI-6</name>
</geneLocation>
<accession>A0A1S6XXR2</accession>
<name>A0A1S6XXR2_ENTCL</name>
<evidence type="ECO:0000313" key="6">
    <source>
        <dbReference type="EMBL" id="AQX35138.1"/>
    </source>
</evidence>
<dbReference type="AlphaFoldDB" id="A0A1S6XXR2"/>
<protein>
    <recommendedName>
        <fullName evidence="5">Fimbrial-type adhesion domain-containing protein</fullName>
    </recommendedName>
</protein>
<dbReference type="InterPro" id="IPR008966">
    <property type="entry name" value="Adhesion_dom_sf"/>
</dbReference>
<evidence type="ECO:0000259" key="5">
    <source>
        <dbReference type="Pfam" id="PF00419"/>
    </source>
</evidence>
<dbReference type="PANTHER" id="PTHR33420">
    <property type="entry name" value="FIMBRIAL SUBUNIT ELFA-RELATED"/>
    <property type="match status" value="1"/>
</dbReference>
<evidence type="ECO:0000256" key="1">
    <source>
        <dbReference type="ARBA" id="ARBA00004561"/>
    </source>
</evidence>
<dbReference type="InterPro" id="IPR000259">
    <property type="entry name" value="Adhesion_dom_fimbrial"/>
</dbReference>
<evidence type="ECO:0000256" key="3">
    <source>
        <dbReference type="ARBA" id="ARBA00022729"/>
    </source>
</evidence>
<comment type="similarity">
    <text evidence="2">Belongs to the fimbrial protein family.</text>
</comment>
<feature type="domain" description="Fimbrial-type adhesion" evidence="5">
    <location>
        <begin position="34"/>
        <end position="172"/>
    </location>
</feature>
<organism evidence="6">
    <name type="scientific">Enterobacter cloacae</name>
    <dbReference type="NCBI Taxonomy" id="550"/>
    <lineage>
        <taxon>Bacteria</taxon>
        <taxon>Pseudomonadati</taxon>
        <taxon>Pseudomonadota</taxon>
        <taxon>Gammaproteobacteria</taxon>
        <taxon>Enterobacterales</taxon>
        <taxon>Enterobacteriaceae</taxon>
        <taxon>Enterobacter</taxon>
        <taxon>Enterobacter cloacae complex</taxon>
    </lineage>
</organism>
<dbReference type="Pfam" id="PF00419">
    <property type="entry name" value="Fimbrial"/>
    <property type="match status" value="1"/>
</dbReference>
<dbReference type="InterPro" id="IPR036937">
    <property type="entry name" value="Adhesion_dom_fimbrial_sf"/>
</dbReference>
<dbReference type="Gene3D" id="2.60.40.1090">
    <property type="entry name" value="Fimbrial-type adhesion domain"/>
    <property type="match status" value="1"/>
</dbReference>
<dbReference type="EMBL" id="KX786187">
    <property type="protein sequence ID" value="AQX35138.1"/>
    <property type="molecule type" value="Genomic_DNA"/>
</dbReference>
<dbReference type="PANTHER" id="PTHR33420:SF3">
    <property type="entry name" value="FIMBRIAL SUBUNIT ELFA"/>
    <property type="match status" value="1"/>
</dbReference>
<keyword evidence="4" id="KW-0281">Fimbrium</keyword>
<proteinExistence type="inferred from homology"/>
<dbReference type="SUPFAM" id="SSF49401">
    <property type="entry name" value="Bacterial adhesins"/>
    <property type="match status" value="1"/>
</dbReference>
<comment type="subcellular location">
    <subcellularLocation>
        <location evidence="1">Fimbrium</location>
    </subcellularLocation>
</comment>
<reference evidence="6" key="1">
    <citation type="journal article" date="2017" name="Antimicrob. Agents Chemother.">
        <title>Enterobacter cloacae Complex Isolates Harboring blaNMC-A or blaIMI-Type Class A Carbapenemase Genes on Novel Chromosomal Integrative Elements and Plasmids.</title>
        <authorList>
            <person name="Boyd D.A."/>
            <person name="Mataseje L.F."/>
            <person name="Davidson R."/>
            <person name="Delport J.A."/>
            <person name="Fuller J."/>
            <person name="Hoang L."/>
            <person name="Lefebvre B."/>
            <person name="Levett P.N."/>
            <person name="Roscoe D.L."/>
            <person name="Willey B.M."/>
            <person name="Mulvey M.R."/>
        </authorList>
    </citation>
    <scope>NUCLEOTIDE SEQUENCE</scope>
    <source>
        <strain evidence="6">N14-0444</strain>
        <plasmid evidence="6">pIMI-6</plasmid>
    </source>
</reference>
<keyword evidence="6" id="KW-0614">Plasmid</keyword>
<sequence>MKKFFLKILFSSTITFSYIANPMTLGSVNVILRANLIEKGCDISVGSDEQFVDLGSWASSYFYFAGRESRKIPFSITLENCENISQIKLTLLGKSNAIDSTLLSTTLGSSVGILLTDSSGMRLPVGRPKTYNISNSITGAKVILNFNAQYKALVIPVMTGNANADSVIAIDYI</sequence>
<gene>
    <name evidence="6" type="primary">fimA1</name>
    <name evidence="6" type="ORF">PIMI6_00180</name>
</gene>
<dbReference type="InterPro" id="IPR050263">
    <property type="entry name" value="Bact_Fimbrial_Adh_Pro"/>
</dbReference>
<evidence type="ECO:0000256" key="4">
    <source>
        <dbReference type="ARBA" id="ARBA00023263"/>
    </source>
</evidence>
<dbReference type="GO" id="GO:0043709">
    <property type="term" value="P:cell adhesion involved in single-species biofilm formation"/>
    <property type="evidence" value="ECO:0007669"/>
    <property type="project" value="TreeGrafter"/>
</dbReference>
<evidence type="ECO:0000256" key="2">
    <source>
        <dbReference type="ARBA" id="ARBA00006671"/>
    </source>
</evidence>